<evidence type="ECO:0000313" key="3">
    <source>
        <dbReference type="Proteomes" id="UP000075884"/>
    </source>
</evidence>
<proteinExistence type="predicted"/>
<evidence type="ECO:0000313" key="2">
    <source>
        <dbReference type="EnsemblMetazoa" id="ADIR014694-PA"/>
    </source>
</evidence>
<protein>
    <submittedName>
        <fullName evidence="2">Uncharacterized protein</fullName>
    </submittedName>
</protein>
<organism evidence="2 3">
    <name type="scientific">Anopheles dirus</name>
    <dbReference type="NCBI Taxonomy" id="7168"/>
    <lineage>
        <taxon>Eukaryota</taxon>
        <taxon>Metazoa</taxon>
        <taxon>Ecdysozoa</taxon>
        <taxon>Arthropoda</taxon>
        <taxon>Hexapoda</taxon>
        <taxon>Insecta</taxon>
        <taxon>Pterygota</taxon>
        <taxon>Neoptera</taxon>
        <taxon>Endopterygota</taxon>
        <taxon>Diptera</taxon>
        <taxon>Nematocera</taxon>
        <taxon>Culicoidea</taxon>
        <taxon>Culicidae</taxon>
        <taxon>Anophelinae</taxon>
        <taxon>Anopheles</taxon>
    </lineage>
</organism>
<name>A0A182NXX8_9DIPT</name>
<dbReference type="Proteomes" id="UP000075884">
    <property type="component" value="Unassembled WGS sequence"/>
</dbReference>
<feature type="transmembrane region" description="Helical" evidence="1">
    <location>
        <begin position="70"/>
        <end position="87"/>
    </location>
</feature>
<feature type="transmembrane region" description="Helical" evidence="1">
    <location>
        <begin position="94"/>
        <end position="111"/>
    </location>
</feature>
<keyword evidence="3" id="KW-1185">Reference proteome</keyword>
<feature type="transmembrane region" description="Helical" evidence="1">
    <location>
        <begin position="41"/>
        <end position="64"/>
    </location>
</feature>
<feature type="transmembrane region" description="Helical" evidence="1">
    <location>
        <begin position="12"/>
        <end position="29"/>
    </location>
</feature>
<accession>A0A182NXX8</accession>
<keyword evidence="1" id="KW-1133">Transmembrane helix</keyword>
<keyword evidence="1" id="KW-0472">Membrane</keyword>
<dbReference type="EnsemblMetazoa" id="ADIR014694-RA">
    <property type="protein sequence ID" value="ADIR014694-PA"/>
    <property type="gene ID" value="ADIR014694"/>
</dbReference>
<reference evidence="2" key="2">
    <citation type="submission" date="2020-05" db="UniProtKB">
        <authorList>
            <consortium name="EnsemblMetazoa"/>
        </authorList>
    </citation>
    <scope>IDENTIFICATION</scope>
    <source>
        <strain evidence="2">WRAIR2</strain>
    </source>
</reference>
<keyword evidence="1" id="KW-0812">Transmembrane</keyword>
<sequence>MRFPALPPICTGWPFFFLCSNVFSFHVLFHKLTPRPPALPTAIAAAGMGVMNVFFFVMLVWFWFLFCYSMLPFPFVWSVVSWFCLFLPFRLHNINVSTVVVLLVSISALVARQCS</sequence>
<dbReference type="VEuPathDB" id="VectorBase:ADIR014694"/>
<dbReference type="AlphaFoldDB" id="A0A182NXX8"/>
<reference evidence="3" key="1">
    <citation type="submission" date="2013-03" db="EMBL/GenBank/DDBJ databases">
        <title>The Genome Sequence of Anopheles dirus WRAIR2.</title>
        <authorList>
            <consortium name="The Broad Institute Genomics Platform"/>
            <person name="Neafsey D.E."/>
            <person name="Walton C."/>
            <person name="Walker B."/>
            <person name="Young S.K."/>
            <person name="Zeng Q."/>
            <person name="Gargeya S."/>
            <person name="Fitzgerald M."/>
            <person name="Haas B."/>
            <person name="Abouelleil A."/>
            <person name="Allen A.W."/>
            <person name="Alvarado L."/>
            <person name="Arachchi H.M."/>
            <person name="Berlin A.M."/>
            <person name="Chapman S.B."/>
            <person name="Gainer-Dewar J."/>
            <person name="Goldberg J."/>
            <person name="Griggs A."/>
            <person name="Gujja S."/>
            <person name="Hansen M."/>
            <person name="Howarth C."/>
            <person name="Imamovic A."/>
            <person name="Ireland A."/>
            <person name="Larimer J."/>
            <person name="McCowan C."/>
            <person name="Murphy C."/>
            <person name="Pearson M."/>
            <person name="Poon T.W."/>
            <person name="Priest M."/>
            <person name="Roberts A."/>
            <person name="Saif S."/>
            <person name="Shea T."/>
            <person name="Sisk P."/>
            <person name="Sykes S."/>
            <person name="Wortman J."/>
            <person name="Nusbaum C."/>
            <person name="Birren B."/>
        </authorList>
    </citation>
    <scope>NUCLEOTIDE SEQUENCE [LARGE SCALE GENOMIC DNA]</scope>
    <source>
        <strain evidence="3">WRAIR2</strain>
    </source>
</reference>
<evidence type="ECO:0000256" key="1">
    <source>
        <dbReference type="SAM" id="Phobius"/>
    </source>
</evidence>